<keyword evidence="3" id="KW-1185">Reference proteome</keyword>
<dbReference type="Proteomes" id="UP000787635">
    <property type="component" value="Unassembled WGS sequence"/>
</dbReference>
<protein>
    <submittedName>
        <fullName evidence="2">Uncharacterized protein</fullName>
    </submittedName>
</protein>
<dbReference type="EMBL" id="JAAVNE010000007">
    <property type="protein sequence ID" value="NKC30452.1"/>
    <property type="molecule type" value="Genomic_DNA"/>
</dbReference>
<keyword evidence="1" id="KW-0472">Membrane</keyword>
<evidence type="ECO:0000313" key="2">
    <source>
        <dbReference type="EMBL" id="NKC30452.1"/>
    </source>
</evidence>
<proteinExistence type="predicted"/>
<keyword evidence="1" id="KW-1133">Transmembrane helix</keyword>
<reference evidence="2 3" key="1">
    <citation type="submission" date="2020-03" db="EMBL/GenBank/DDBJ databases">
        <title>Roseomonas selenitidurans sp. nov. isolated from urban soil.</title>
        <authorList>
            <person name="Liu H."/>
        </authorList>
    </citation>
    <scope>NUCLEOTIDE SEQUENCE [LARGE SCALE GENOMIC DNA]</scope>
    <source>
        <strain evidence="2 3">BU-1</strain>
    </source>
</reference>
<organism evidence="2 3">
    <name type="scientific">Falsiroseomonas selenitidurans</name>
    <dbReference type="NCBI Taxonomy" id="2716335"/>
    <lineage>
        <taxon>Bacteria</taxon>
        <taxon>Pseudomonadati</taxon>
        <taxon>Pseudomonadota</taxon>
        <taxon>Alphaproteobacteria</taxon>
        <taxon>Acetobacterales</taxon>
        <taxon>Roseomonadaceae</taxon>
        <taxon>Falsiroseomonas</taxon>
    </lineage>
</organism>
<comment type="caution">
    <text evidence="2">The sequence shown here is derived from an EMBL/GenBank/DDBJ whole genome shotgun (WGS) entry which is preliminary data.</text>
</comment>
<evidence type="ECO:0000313" key="3">
    <source>
        <dbReference type="Proteomes" id="UP000787635"/>
    </source>
</evidence>
<sequence length="72" mass="7033">MTAVLTAASLLLAGGAGLLASLLVAPLRNAGRMLALVAASAAAVGLGLLLLIGPPEPGFFLTGLLPEDLGRL</sequence>
<accession>A0ABX1DZX6</accession>
<name>A0ABX1DZX6_9PROT</name>
<keyword evidence="1" id="KW-0812">Transmembrane</keyword>
<evidence type="ECO:0000256" key="1">
    <source>
        <dbReference type="SAM" id="Phobius"/>
    </source>
</evidence>
<gene>
    <name evidence="2" type="ORF">HEQ75_06230</name>
</gene>
<feature type="transmembrane region" description="Helical" evidence="1">
    <location>
        <begin position="30"/>
        <end position="52"/>
    </location>
</feature>